<feature type="transmembrane region" description="Helical" evidence="1">
    <location>
        <begin position="36"/>
        <end position="57"/>
    </location>
</feature>
<dbReference type="Proteomes" id="UP000490386">
    <property type="component" value="Unassembled WGS sequence"/>
</dbReference>
<dbReference type="AlphaFoldDB" id="A0A7J5AY07"/>
<accession>A0A7J5AY07</accession>
<gene>
    <name evidence="2" type="ORF">F8O03_17390</name>
</gene>
<keyword evidence="3" id="KW-1185">Reference proteome</keyword>
<sequence length="284" mass="29589">MPKDRNRTGMFAVLAAALLLIGIVAAAALLGTPTGWVIFIAIVGFPLVLVPAALLGLRWGDARMAKAGPGVLTALGPGEIREMDVTDVPIATLGWRATLEHLPPLLPPARMRALIIAGLLGAGAGVWMSLGLTDAPEPWQTGLGAALFGVTGALVLPLVLLLAWLAIAHRDAALDRGTRRLLEQSINPANDRIRINTARLEELQAGIDQRRAVYPLLVPIAASATVAVVAATGAQLALSGGEEFPRMASFASSTLMLWLGLTGFGKTEQIAVALREVRSSGDSG</sequence>
<dbReference type="RefSeq" id="WP_151424992.1">
    <property type="nucleotide sequence ID" value="NZ_WBJX01000007.1"/>
</dbReference>
<keyword evidence="1" id="KW-0472">Membrane</keyword>
<evidence type="ECO:0000313" key="2">
    <source>
        <dbReference type="EMBL" id="KAB1636286.1"/>
    </source>
</evidence>
<name>A0A7J5AY07_9MICO</name>
<comment type="caution">
    <text evidence="2">The sequence shown here is derived from an EMBL/GenBank/DDBJ whole genome shotgun (WGS) entry which is preliminary data.</text>
</comment>
<proteinExistence type="predicted"/>
<organism evidence="2 3">
    <name type="scientific">Pseudoclavibacter terrae</name>
    <dbReference type="NCBI Taxonomy" id="1530195"/>
    <lineage>
        <taxon>Bacteria</taxon>
        <taxon>Bacillati</taxon>
        <taxon>Actinomycetota</taxon>
        <taxon>Actinomycetes</taxon>
        <taxon>Micrococcales</taxon>
        <taxon>Microbacteriaceae</taxon>
        <taxon>Pseudoclavibacter</taxon>
    </lineage>
</organism>
<evidence type="ECO:0000256" key="1">
    <source>
        <dbReference type="SAM" id="Phobius"/>
    </source>
</evidence>
<feature type="transmembrane region" description="Helical" evidence="1">
    <location>
        <begin position="216"/>
        <end position="238"/>
    </location>
</feature>
<dbReference type="OrthoDB" id="5125146at2"/>
<reference evidence="2 3" key="1">
    <citation type="submission" date="2019-09" db="EMBL/GenBank/DDBJ databases">
        <title>Phylogeny of genus Pseudoclavibacter and closely related genus.</title>
        <authorList>
            <person name="Li Y."/>
        </authorList>
    </citation>
    <scope>NUCLEOTIDE SEQUENCE [LARGE SCALE GENOMIC DNA]</scope>
    <source>
        <strain evidence="2 3">THG-MD12</strain>
    </source>
</reference>
<keyword evidence="1" id="KW-1133">Transmembrane helix</keyword>
<dbReference type="EMBL" id="WBJX01000007">
    <property type="protein sequence ID" value="KAB1636286.1"/>
    <property type="molecule type" value="Genomic_DNA"/>
</dbReference>
<feature type="transmembrane region" description="Helical" evidence="1">
    <location>
        <begin position="145"/>
        <end position="167"/>
    </location>
</feature>
<feature type="transmembrane region" description="Helical" evidence="1">
    <location>
        <begin position="244"/>
        <end position="265"/>
    </location>
</feature>
<evidence type="ECO:0000313" key="3">
    <source>
        <dbReference type="Proteomes" id="UP000490386"/>
    </source>
</evidence>
<feature type="transmembrane region" description="Helical" evidence="1">
    <location>
        <begin position="113"/>
        <end position="133"/>
    </location>
</feature>
<protein>
    <submittedName>
        <fullName evidence="2">Uncharacterized protein</fullName>
    </submittedName>
</protein>
<keyword evidence="1" id="KW-0812">Transmembrane</keyword>